<gene>
    <name evidence="2" type="ORF">GCM10022216_25880</name>
</gene>
<organism evidence="2 3">
    <name type="scientific">Sphingobacterium kyonggiense</name>
    <dbReference type="NCBI Taxonomy" id="714075"/>
    <lineage>
        <taxon>Bacteria</taxon>
        <taxon>Pseudomonadati</taxon>
        <taxon>Bacteroidota</taxon>
        <taxon>Sphingobacteriia</taxon>
        <taxon>Sphingobacteriales</taxon>
        <taxon>Sphingobacteriaceae</taxon>
        <taxon>Sphingobacterium</taxon>
    </lineage>
</organism>
<dbReference type="InterPro" id="IPR011467">
    <property type="entry name" value="DUF1573"/>
</dbReference>
<feature type="signal peptide" evidence="1">
    <location>
        <begin position="1"/>
        <end position="18"/>
    </location>
</feature>
<dbReference type="Gene3D" id="2.60.40.10">
    <property type="entry name" value="Immunoglobulins"/>
    <property type="match status" value="1"/>
</dbReference>
<keyword evidence="1" id="KW-0732">Signal</keyword>
<evidence type="ECO:0008006" key="4">
    <source>
        <dbReference type="Google" id="ProtNLM"/>
    </source>
</evidence>
<keyword evidence="3" id="KW-1185">Reference proteome</keyword>
<evidence type="ECO:0000313" key="2">
    <source>
        <dbReference type="EMBL" id="GAA4143714.1"/>
    </source>
</evidence>
<dbReference type="Proteomes" id="UP001500101">
    <property type="component" value="Unassembled WGS sequence"/>
</dbReference>
<accession>A0ABP7YYI1</accession>
<sequence>MKKLFFYISILTFFYVIVACQPTTHQTNLVIEDSVRTYLPILQGDKQDIIVKVKNTGKEPLTIQDIYPSCACTDAKILNSVIPAGKYGYIQMKFDSNKNVGYAGVYTTFVANTPQKFHTFFFEINVVPDANEDKDYEEIYRDNLMANKFFLREGSKGMTISKNYISN</sequence>
<evidence type="ECO:0000256" key="1">
    <source>
        <dbReference type="SAM" id="SignalP"/>
    </source>
</evidence>
<protein>
    <recommendedName>
        <fullName evidence="4">DUF1573 domain-containing protein</fullName>
    </recommendedName>
</protein>
<proteinExistence type="predicted"/>
<name>A0ABP7YYI1_9SPHI</name>
<comment type="caution">
    <text evidence="2">The sequence shown here is derived from an EMBL/GenBank/DDBJ whole genome shotgun (WGS) entry which is preliminary data.</text>
</comment>
<dbReference type="EMBL" id="BAAAZI010000011">
    <property type="protein sequence ID" value="GAA4143714.1"/>
    <property type="molecule type" value="Genomic_DNA"/>
</dbReference>
<dbReference type="Pfam" id="PF07610">
    <property type="entry name" value="DUF1573"/>
    <property type="match status" value="1"/>
</dbReference>
<dbReference type="InterPro" id="IPR013783">
    <property type="entry name" value="Ig-like_fold"/>
</dbReference>
<dbReference type="PROSITE" id="PS51257">
    <property type="entry name" value="PROKAR_LIPOPROTEIN"/>
    <property type="match status" value="1"/>
</dbReference>
<feature type="chain" id="PRO_5045786191" description="DUF1573 domain-containing protein" evidence="1">
    <location>
        <begin position="19"/>
        <end position="167"/>
    </location>
</feature>
<evidence type="ECO:0000313" key="3">
    <source>
        <dbReference type="Proteomes" id="UP001500101"/>
    </source>
</evidence>
<dbReference type="RefSeq" id="WP_344675176.1">
    <property type="nucleotide sequence ID" value="NZ_BAAAZI010000011.1"/>
</dbReference>
<reference evidence="3" key="1">
    <citation type="journal article" date="2019" name="Int. J. Syst. Evol. Microbiol.">
        <title>The Global Catalogue of Microorganisms (GCM) 10K type strain sequencing project: providing services to taxonomists for standard genome sequencing and annotation.</title>
        <authorList>
            <consortium name="The Broad Institute Genomics Platform"/>
            <consortium name="The Broad Institute Genome Sequencing Center for Infectious Disease"/>
            <person name="Wu L."/>
            <person name="Ma J."/>
        </authorList>
    </citation>
    <scope>NUCLEOTIDE SEQUENCE [LARGE SCALE GENOMIC DNA]</scope>
    <source>
        <strain evidence="3">JCM 16704</strain>
    </source>
</reference>